<evidence type="ECO:0000313" key="1">
    <source>
        <dbReference type="EMBL" id="UPK96853.1"/>
    </source>
</evidence>
<gene>
    <name evidence="1" type="ORF">LCI18_007788</name>
</gene>
<proteinExistence type="predicted"/>
<protein>
    <submittedName>
        <fullName evidence="1">Uncharacterized protein</fullName>
    </submittedName>
</protein>
<organism evidence="1 2">
    <name type="scientific">Fusarium solani subsp. cucurbitae</name>
    <name type="common">Neocosmosporum cucurbitae</name>
    <dbReference type="NCBI Taxonomy" id="2747967"/>
    <lineage>
        <taxon>Eukaryota</taxon>
        <taxon>Fungi</taxon>
        <taxon>Dikarya</taxon>
        <taxon>Ascomycota</taxon>
        <taxon>Pezizomycotina</taxon>
        <taxon>Sordariomycetes</taxon>
        <taxon>Hypocreomycetidae</taxon>
        <taxon>Hypocreales</taxon>
        <taxon>Nectriaceae</taxon>
        <taxon>Fusarium</taxon>
        <taxon>Fusarium solani species complex</taxon>
    </lineage>
</organism>
<evidence type="ECO:0000313" key="2">
    <source>
        <dbReference type="Proteomes" id="UP000830768"/>
    </source>
</evidence>
<dbReference type="Proteomes" id="UP000830768">
    <property type="component" value="Chromosome 6"/>
</dbReference>
<name>A0ACD3Z709_FUSSC</name>
<accession>A0ACD3Z709</accession>
<dbReference type="EMBL" id="CP090035">
    <property type="protein sequence ID" value="UPK96853.1"/>
    <property type="molecule type" value="Genomic_DNA"/>
</dbReference>
<reference evidence="1" key="1">
    <citation type="submission" date="2021-11" db="EMBL/GenBank/DDBJ databases">
        <title>Fusarium solani-melongenae Genome sequencing and assembly.</title>
        <authorList>
            <person name="Xie S."/>
            <person name="Huang L."/>
            <person name="Zhang X."/>
        </authorList>
    </citation>
    <scope>NUCLEOTIDE SEQUENCE</scope>
    <source>
        <strain evidence="1">CRI 24-3</strain>
    </source>
</reference>
<keyword evidence="2" id="KW-1185">Reference proteome</keyword>
<sequence>MPRQHSDTLIKAEKQLHDQINILPKPQLISCLGIVSLAALLSFIDQHGILIALPTVAADLDARDTISWTGTSSLLANTAFQMLYGRLSDISGRKSIFITALLLLAIAQLVCGFSNGPAMFYVFRGLAGIGIGGITNLINIIISDVVTLDQRGKYQGPFLVAAFISRATWRWYFWTLAPIGEGVKKIDYLGTLTLSTGTIFLLIPISGGGAYFPWDSPMVISMLAIGLVSMFLLVIVEWKAADLPMIPYLFFLLGFVYQSMIYYVPIYLQNARRFALIKSATVFVPLVGIQAIMSILSGLWITRFKLYAVVIRFGFGIWTL</sequence>